<sequence length="30" mass="3541">MDWKEIRELSLPFMVLFMGILIGLLYVNAQ</sequence>
<accession>A0A873WWZ1</accession>
<proteinExistence type="predicted"/>
<keyword evidence="1" id="KW-0472">Membrane</keyword>
<keyword evidence="3" id="KW-1185">Reference proteome</keyword>
<evidence type="ECO:0000313" key="3">
    <source>
        <dbReference type="Proteomes" id="UP000663070"/>
    </source>
</evidence>
<feature type="transmembrane region" description="Helical" evidence="1">
    <location>
        <begin position="9"/>
        <end position="27"/>
    </location>
</feature>
<dbReference type="Proteomes" id="UP000663070">
    <property type="component" value="Segment"/>
</dbReference>
<organism evidence="2 3">
    <name type="scientific">Providencia phage PSTCR2</name>
    <dbReference type="NCBI Taxonomy" id="2783544"/>
    <lineage>
        <taxon>Viruses</taxon>
        <taxon>Duplodnaviria</taxon>
        <taxon>Heunggongvirae</taxon>
        <taxon>Uroviricota</taxon>
        <taxon>Caudoviricetes</taxon>
        <taxon>Autographivirales</taxon>
        <taxon>Autotranscriptaviridae</taxon>
        <taxon>Studiervirinae</taxon>
        <taxon>Solymavirus</taxon>
        <taxon>Solymavirus PSTCR2</taxon>
    </lineage>
</organism>
<dbReference type="EMBL" id="MW057854">
    <property type="protein sequence ID" value="QPB11957.1"/>
    <property type="molecule type" value="Genomic_DNA"/>
</dbReference>
<evidence type="ECO:0000313" key="2">
    <source>
        <dbReference type="EMBL" id="QPB11957.1"/>
    </source>
</evidence>
<reference evidence="2" key="1">
    <citation type="submission" date="2020-10" db="EMBL/GenBank/DDBJ databases">
        <title>Novel bacteriophages targeting Providencia spp. as potential agents for phage therapy.</title>
        <authorList>
            <person name="Rakov C."/>
            <person name="Alkalay-Oren S."/>
            <person name="Coppenhagen-Glazer S."/>
            <person name="Hazan R."/>
        </authorList>
    </citation>
    <scope>NUCLEOTIDE SEQUENCE</scope>
</reference>
<keyword evidence="1" id="KW-1133">Transmembrane helix</keyword>
<evidence type="ECO:0000256" key="1">
    <source>
        <dbReference type="SAM" id="Phobius"/>
    </source>
</evidence>
<keyword evidence="1" id="KW-0812">Transmembrane</keyword>
<name>A0A873WWZ1_9CAUD</name>
<protein>
    <submittedName>
        <fullName evidence="2">Uncharacterized protein</fullName>
    </submittedName>
</protein>